<dbReference type="EMBL" id="UZAI01009272">
    <property type="protein sequence ID" value="VDP04305.1"/>
    <property type="molecule type" value="Genomic_DNA"/>
</dbReference>
<name>A0A183MAV1_9TREM</name>
<dbReference type="AlphaFoldDB" id="A0A183MAV1"/>
<sequence length="96" mass="10982">MTLYSEFVQSAQIPAMSKQSSELFKQQRQQQSHITFNHSKHHKDKLDDTDSGFLSRATNIEKLSINNVHDTISIVLSIDSLQSSVNEHDPDKRQQS</sequence>
<protein>
    <submittedName>
        <fullName evidence="2">Uncharacterized protein</fullName>
    </submittedName>
</protein>
<gene>
    <name evidence="2" type="ORF">SMRZ_LOCUS13176</name>
</gene>
<evidence type="ECO:0000313" key="3">
    <source>
        <dbReference type="Proteomes" id="UP000277204"/>
    </source>
</evidence>
<dbReference type="Proteomes" id="UP000277204">
    <property type="component" value="Unassembled WGS sequence"/>
</dbReference>
<evidence type="ECO:0000313" key="2">
    <source>
        <dbReference type="EMBL" id="VDP04305.1"/>
    </source>
</evidence>
<accession>A0A183MAV1</accession>
<proteinExistence type="predicted"/>
<feature type="compositionally biased region" description="Polar residues" evidence="1">
    <location>
        <begin position="19"/>
        <end position="37"/>
    </location>
</feature>
<feature type="region of interest" description="Disordered" evidence="1">
    <location>
        <begin position="19"/>
        <end position="47"/>
    </location>
</feature>
<keyword evidence="3" id="KW-1185">Reference proteome</keyword>
<organism evidence="2 3">
    <name type="scientific">Schistosoma margrebowiei</name>
    <dbReference type="NCBI Taxonomy" id="48269"/>
    <lineage>
        <taxon>Eukaryota</taxon>
        <taxon>Metazoa</taxon>
        <taxon>Spiralia</taxon>
        <taxon>Lophotrochozoa</taxon>
        <taxon>Platyhelminthes</taxon>
        <taxon>Trematoda</taxon>
        <taxon>Digenea</taxon>
        <taxon>Strigeidida</taxon>
        <taxon>Schistosomatoidea</taxon>
        <taxon>Schistosomatidae</taxon>
        <taxon>Schistosoma</taxon>
    </lineage>
</organism>
<evidence type="ECO:0000256" key="1">
    <source>
        <dbReference type="SAM" id="MobiDB-lite"/>
    </source>
</evidence>
<reference evidence="2 3" key="1">
    <citation type="submission" date="2018-11" db="EMBL/GenBank/DDBJ databases">
        <authorList>
            <consortium name="Pathogen Informatics"/>
        </authorList>
    </citation>
    <scope>NUCLEOTIDE SEQUENCE [LARGE SCALE GENOMIC DNA]</scope>
    <source>
        <strain evidence="2 3">Zambia</strain>
    </source>
</reference>